<feature type="non-terminal residue" evidence="1">
    <location>
        <position position="50"/>
    </location>
</feature>
<protein>
    <submittedName>
        <fullName evidence="1">Uncharacterized protein</fullName>
    </submittedName>
</protein>
<organism evidence="1">
    <name type="scientific">termite gut metagenome</name>
    <dbReference type="NCBI Taxonomy" id="433724"/>
    <lineage>
        <taxon>unclassified sequences</taxon>
        <taxon>metagenomes</taxon>
        <taxon>organismal metagenomes</taxon>
    </lineage>
</organism>
<gene>
    <name evidence="1" type="ORF">EZS27_018575</name>
</gene>
<dbReference type="PROSITE" id="PS51257">
    <property type="entry name" value="PROKAR_LIPOPROTEIN"/>
    <property type="match status" value="1"/>
</dbReference>
<sequence length="50" mass="5402">MKKVYFLMAIVVTASIVSCTTRAPKASLTNEADSLAYSMGLAQSQGLRDY</sequence>
<dbReference type="AlphaFoldDB" id="A0A5J4RIR6"/>
<dbReference type="EMBL" id="SNRY01001172">
    <property type="protein sequence ID" value="KAA6332963.1"/>
    <property type="molecule type" value="Genomic_DNA"/>
</dbReference>
<name>A0A5J4RIR6_9ZZZZ</name>
<proteinExistence type="predicted"/>
<accession>A0A5J4RIR6</accession>
<reference evidence="1" key="1">
    <citation type="submission" date="2019-03" db="EMBL/GenBank/DDBJ databases">
        <title>Single cell metagenomics reveals metabolic interactions within the superorganism composed of flagellate Streblomastix strix and complex community of Bacteroidetes bacteria on its surface.</title>
        <authorList>
            <person name="Treitli S.C."/>
            <person name="Kolisko M."/>
            <person name="Husnik F."/>
            <person name="Keeling P."/>
            <person name="Hampl V."/>
        </authorList>
    </citation>
    <scope>NUCLEOTIDE SEQUENCE</scope>
    <source>
        <strain evidence="1">STM</strain>
    </source>
</reference>
<evidence type="ECO:0000313" key="1">
    <source>
        <dbReference type="EMBL" id="KAA6332963.1"/>
    </source>
</evidence>
<comment type="caution">
    <text evidence="1">The sequence shown here is derived from an EMBL/GenBank/DDBJ whole genome shotgun (WGS) entry which is preliminary data.</text>
</comment>